<keyword evidence="4" id="KW-0808">Transferase</keyword>
<dbReference type="Gene3D" id="3.40.50.2000">
    <property type="entry name" value="Glycogen Phosphorylase B"/>
    <property type="match status" value="1"/>
</dbReference>
<keyword evidence="4" id="KW-0328">Glycosyltransferase</keyword>
<gene>
    <name evidence="4" type="ORF">NFI88_12800</name>
</gene>
<evidence type="ECO:0000256" key="2">
    <source>
        <dbReference type="SAM" id="MobiDB-lite"/>
    </source>
</evidence>
<evidence type="ECO:0000256" key="1">
    <source>
        <dbReference type="SAM" id="Coils"/>
    </source>
</evidence>
<name>A0ABT1VZT6_9PROT</name>
<feature type="compositionally biased region" description="Low complexity" evidence="2">
    <location>
        <begin position="401"/>
        <end position="423"/>
    </location>
</feature>
<dbReference type="Proteomes" id="UP001524547">
    <property type="component" value="Unassembled WGS sequence"/>
</dbReference>
<dbReference type="EMBL" id="JAMZEJ010000007">
    <property type="protein sequence ID" value="MCQ8241715.1"/>
    <property type="molecule type" value="Genomic_DNA"/>
</dbReference>
<protein>
    <submittedName>
        <fullName evidence="4">Glycosyltransferase</fullName>
        <ecNumber evidence="4">2.4.-.-</ecNumber>
    </submittedName>
</protein>
<proteinExistence type="predicted"/>
<feature type="region of interest" description="Disordered" evidence="2">
    <location>
        <begin position="399"/>
        <end position="429"/>
    </location>
</feature>
<organism evidence="4 5">
    <name type="scientific">Rhizosaccharibacter radicis</name>
    <dbReference type="NCBI Taxonomy" id="2782605"/>
    <lineage>
        <taxon>Bacteria</taxon>
        <taxon>Pseudomonadati</taxon>
        <taxon>Pseudomonadota</taxon>
        <taxon>Alphaproteobacteria</taxon>
        <taxon>Acetobacterales</taxon>
        <taxon>Acetobacteraceae</taxon>
        <taxon>Rhizosaccharibacter</taxon>
    </lineage>
</organism>
<keyword evidence="1" id="KW-0175">Coiled coil</keyword>
<dbReference type="InterPro" id="IPR001173">
    <property type="entry name" value="Glyco_trans_2-like"/>
</dbReference>
<dbReference type="CDD" id="cd03801">
    <property type="entry name" value="GT4_PimA-like"/>
    <property type="match status" value="1"/>
</dbReference>
<dbReference type="Pfam" id="PF00535">
    <property type="entry name" value="Glycos_transf_2"/>
    <property type="match status" value="1"/>
</dbReference>
<evidence type="ECO:0000313" key="4">
    <source>
        <dbReference type="EMBL" id="MCQ8241715.1"/>
    </source>
</evidence>
<dbReference type="Gene3D" id="3.90.550.10">
    <property type="entry name" value="Spore Coat Polysaccharide Biosynthesis Protein SpsA, Chain A"/>
    <property type="match status" value="1"/>
</dbReference>
<keyword evidence="5" id="KW-1185">Reference proteome</keyword>
<sequence>MTGLTGAAADPLFAIPHPDVADTPWTPFLPLVGWLGAASLPGLVVVLGQHKKSADAVRDALAAAGAAARVVFQPLNSVPDGLFQGVDILLAEIGDPADAMSLPAILDRWSPCLSDQALLLAQGLDTEGDPAGWHAWDRVRGNLPHLALFHGGGLGLLLLGPDTGGPVRALCDLDAENVVRVRLRLARLGGALVETARLRESARDNLSLRDALAGQQRLHLEQQRAAQEEHRIARIEVAELKVERHEHRVAADARTAELRAAIEAEREEARERLRQAENHVEQARKDAAALEERLAAALQEAAQLREERDESARIAAELRIALEAERHASSHHQAEYEAARAEAAAGASAASAREDAARRALREAETRLSALQNSASWRSTYPLRIAMSRLRRLRPGMAAHDPAMASSPPALPAPATAPGTSPDPDGPLAVRLDLLRVPAADGPAIAQAPAGPDPTTEDAPAEHAATLLEATAAPAEDAPEASLDLPPAPQSHEPALLPAAAAAPARLGRWRPVRHVLFVAGEPDTPGAAYRVWRMAEACRAAGLGAEAIRLIEVAPDNLARADLVVLWRARASEHVETMIRLAHAAGTRVAFDLDDLMTRPDMAWNGLVDGVRTTEISRSAADAYFTAMLHSLEACDLCIATTEALATELRHQFPSVFVLPNSFDAAVQRTARYAVRRRAEEGGDGLVRIGYAGGTRTHQKDFAAAAAALARVLQQRPDARLVLFREAGNKRPILVMEEFAVLEPVRHQIEWRDTVPMAALPAELARLDISICPLELGNPFCDSKSELKYFEAALAGVATIASPTPPFRDAIRDGVTGLLPDTEAGWEAALLRLVDEPATRAAMARDAYHDVLWQFGPQRLASLIAVRFGALDNDPAGARAGELSLRRGAYRAAELPVVPDAELLFRHDALGEAEICVVVTSFNYAQFLPEALESVRAQTLPHLDLVVVDDGSGDDSVPLLLDWARRHHGRFNRLLVLRTVRNAGLGGARNVAVTHCEAPYFMVLDADNRLRPECCAVLLDAVRERGAAYAYPHLQQFGGLDSLLGDRGFDPVHLLSGNYIDAMALVAKWAWAAAGGYYVDREAMGWEDFSLWCRLMELGQLGIEVPEVLAEYRVHGSSMTNSWTERKDRKHRLVSLVEARHPWLRLRMREANPR</sequence>
<dbReference type="PANTHER" id="PTHR43685:SF2">
    <property type="entry name" value="GLYCOSYLTRANSFERASE 2-LIKE DOMAIN-CONTAINING PROTEIN"/>
    <property type="match status" value="1"/>
</dbReference>
<dbReference type="CDD" id="cd00761">
    <property type="entry name" value="Glyco_tranf_GTA_type"/>
    <property type="match status" value="1"/>
</dbReference>
<dbReference type="PANTHER" id="PTHR43685">
    <property type="entry name" value="GLYCOSYLTRANSFERASE"/>
    <property type="match status" value="1"/>
</dbReference>
<dbReference type="Pfam" id="PF13692">
    <property type="entry name" value="Glyco_trans_1_4"/>
    <property type="match status" value="1"/>
</dbReference>
<evidence type="ECO:0000313" key="5">
    <source>
        <dbReference type="Proteomes" id="UP001524547"/>
    </source>
</evidence>
<evidence type="ECO:0000259" key="3">
    <source>
        <dbReference type="Pfam" id="PF00535"/>
    </source>
</evidence>
<reference evidence="4 5" key="1">
    <citation type="submission" date="2022-06" db="EMBL/GenBank/DDBJ databases">
        <title>Rhizosaccharibacter gen. nov. sp. nov. KSS12, endophytic bacteria isolated from sugarcane.</title>
        <authorList>
            <person name="Pitiwittayakul N."/>
        </authorList>
    </citation>
    <scope>NUCLEOTIDE SEQUENCE [LARGE SCALE GENOMIC DNA]</scope>
    <source>
        <strain evidence="4 5">KSS12</strain>
    </source>
</reference>
<feature type="domain" description="Glycosyltransferase 2-like" evidence="3">
    <location>
        <begin position="917"/>
        <end position="1037"/>
    </location>
</feature>
<dbReference type="InterPro" id="IPR029044">
    <property type="entry name" value="Nucleotide-diphossugar_trans"/>
</dbReference>
<accession>A0ABT1VZT6</accession>
<feature type="coiled-coil region" evidence="1">
    <location>
        <begin position="223"/>
        <end position="321"/>
    </location>
</feature>
<comment type="caution">
    <text evidence="4">The sequence shown here is derived from an EMBL/GenBank/DDBJ whole genome shotgun (WGS) entry which is preliminary data.</text>
</comment>
<feature type="coiled-coil region" evidence="1">
    <location>
        <begin position="347"/>
        <end position="374"/>
    </location>
</feature>
<dbReference type="GO" id="GO:0016757">
    <property type="term" value="F:glycosyltransferase activity"/>
    <property type="evidence" value="ECO:0007669"/>
    <property type="project" value="UniProtKB-KW"/>
</dbReference>
<dbReference type="SUPFAM" id="SSF53756">
    <property type="entry name" value="UDP-Glycosyltransferase/glycogen phosphorylase"/>
    <property type="match status" value="1"/>
</dbReference>
<dbReference type="SUPFAM" id="SSF53448">
    <property type="entry name" value="Nucleotide-diphospho-sugar transferases"/>
    <property type="match status" value="1"/>
</dbReference>
<dbReference type="EC" id="2.4.-.-" evidence="4"/>
<dbReference type="InterPro" id="IPR050834">
    <property type="entry name" value="Glycosyltransf_2"/>
</dbReference>
<dbReference type="RefSeq" id="WP_422920456.1">
    <property type="nucleotide sequence ID" value="NZ_JAMZEJ010000007.1"/>
</dbReference>